<evidence type="ECO:0000256" key="1">
    <source>
        <dbReference type="SAM" id="MobiDB-lite"/>
    </source>
</evidence>
<dbReference type="KEGG" id="clup:CLUP02_05858"/>
<evidence type="ECO:0000313" key="2">
    <source>
        <dbReference type="EMBL" id="UQC80375.1"/>
    </source>
</evidence>
<feature type="region of interest" description="Disordered" evidence="1">
    <location>
        <begin position="45"/>
        <end position="82"/>
    </location>
</feature>
<evidence type="ECO:0000313" key="3">
    <source>
        <dbReference type="Proteomes" id="UP000830671"/>
    </source>
</evidence>
<feature type="region of interest" description="Disordered" evidence="1">
    <location>
        <begin position="1"/>
        <end position="30"/>
    </location>
</feature>
<organism evidence="2 3">
    <name type="scientific">Colletotrichum lupini</name>
    <dbReference type="NCBI Taxonomy" id="145971"/>
    <lineage>
        <taxon>Eukaryota</taxon>
        <taxon>Fungi</taxon>
        <taxon>Dikarya</taxon>
        <taxon>Ascomycota</taxon>
        <taxon>Pezizomycotina</taxon>
        <taxon>Sordariomycetes</taxon>
        <taxon>Hypocreomycetidae</taxon>
        <taxon>Glomerellales</taxon>
        <taxon>Glomerellaceae</taxon>
        <taxon>Colletotrichum</taxon>
        <taxon>Colletotrichum acutatum species complex</taxon>
    </lineage>
</organism>
<protein>
    <submittedName>
        <fullName evidence="2">Uncharacterized protein</fullName>
    </submittedName>
</protein>
<gene>
    <name evidence="2" type="ORF">CLUP02_05858</name>
</gene>
<name>A0A9Q8WF61_9PEZI</name>
<dbReference type="EMBL" id="CP019475">
    <property type="protein sequence ID" value="UQC80375.1"/>
    <property type="molecule type" value="Genomic_DNA"/>
</dbReference>
<dbReference type="RefSeq" id="XP_049142006.1">
    <property type="nucleotide sequence ID" value="XM_049284863.1"/>
</dbReference>
<dbReference type="AlphaFoldDB" id="A0A9Q8WF61"/>
<proteinExistence type="predicted"/>
<dbReference type="Proteomes" id="UP000830671">
    <property type="component" value="Chromosome 3"/>
</dbReference>
<reference evidence="2" key="1">
    <citation type="journal article" date="2021" name="Mol. Plant Microbe Interact.">
        <title>Complete Genome Sequence of the Plant-Pathogenic Fungus Colletotrichum lupini.</title>
        <authorList>
            <person name="Baroncelli R."/>
            <person name="Pensec F."/>
            <person name="Da Lio D."/>
            <person name="Boufleur T."/>
            <person name="Vicente I."/>
            <person name="Sarrocco S."/>
            <person name="Picot A."/>
            <person name="Baraldi E."/>
            <person name="Sukno S."/>
            <person name="Thon M."/>
            <person name="Le Floch G."/>
        </authorList>
    </citation>
    <scope>NUCLEOTIDE SEQUENCE</scope>
    <source>
        <strain evidence="2">IMI 504893</strain>
    </source>
</reference>
<keyword evidence="3" id="KW-1185">Reference proteome</keyword>
<sequence length="289" mass="31757">MPAIGPGCHHAVGRQRPGELQTHARNLPPSINCEERSVPGCHTARASSQYNVGPRPGHRPSTTTVSVSRHHGPGHLSQPPRPRFRLPSYSPTILSTSSSADSRLPSVACSIRWLKGDRILRACFLQAPWHPICQIHASLRAANFWSTFNSCWSTQAVCYVSASMASCESFRWASMIDATWRIQTGPSAWRIALNTPLKTTIKLFSCHALGVASNPFICRAILQHRRFQTAESEIESGFLVPSKANDSSDILEGTLIEVRPRAPESTLVAISYVATLIKQIRAAFAPQMQ</sequence>
<dbReference type="GeneID" id="73339873"/>
<accession>A0A9Q8WF61</accession>